<protein>
    <submittedName>
        <fullName evidence="4">HNH endonuclease</fullName>
    </submittedName>
</protein>
<dbReference type="Gene3D" id="1.10.30.50">
    <property type="match status" value="1"/>
</dbReference>
<dbReference type="InterPro" id="IPR002711">
    <property type="entry name" value="HNH"/>
</dbReference>
<proteinExistence type="predicted"/>
<keyword evidence="4" id="KW-0255">Endonuclease</keyword>
<keyword evidence="2" id="KW-0378">Hydrolase</keyword>
<dbReference type="GO" id="GO:0016787">
    <property type="term" value="F:hydrolase activity"/>
    <property type="evidence" value="ECO:0007669"/>
    <property type="project" value="UniProtKB-KW"/>
</dbReference>
<sequence>MILHKCNKSGCNALISIKYKYCKKHVNYYSRQYDQIRMNREATRNYRKFYQSKAWKELRSLKLSRNPLCERCLKNNIYSLATDVHHIKDVYNNYSYRLDYNNLQALCKPCHEKIHKLGYYPPL</sequence>
<reference evidence="4" key="1">
    <citation type="journal article" date="2021" name="Proc. Natl. Acad. Sci. U.S.A.">
        <title>A Catalog of Tens of Thousands of Viruses from Human Metagenomes Reveals Hidden Associations with Chronic Diseases.</title>
        <authorList>
            <person name="Tisza M.J."/>
            <person name="Buck C.B."/>
        </authorList>
    </citation>
    <scope>NUCLEOTIDE SEQUENCE</scope>
    <source>
        <strain evidence="4">CtX581</strain>
    </source>
</reference>
<dbReference type="CDD" id="cd00085">
    <property type="entry name" value="HNHc"/>
    <property type="match status" value="1"/>
</dbReference>
<dbReference type="GO" id="GO:0004519">
    <property type="term" value="F:endonuclease activity"/>
    <property type="evidence" value="ECO:0007669"/>
    <property type="project" value="UniProtKB-KW"/>
</dbReference>
<name>A0A8S5MDK6_9CAUD</name>
<evidence type="ECO:0000256" key="1">
    <source>
        <dbReference type="ARBA" id="ARBA00022722"/>
    </source>
</evidence>
<dbReference type="EMBL" id="BK014883">
    <property type="protein sequence ID" value="DAD80322.1"/>
    <property type="molecule type" value="Genomic_DNA"/>
</dbReference>
<dbReference type="SMART" id="SM00507">
    <property type="entry name" value="HNHc"/>
    <property type="match status" value="1"/>
</dbReference>
<feature type="domain" description="HNH nuclease" evidence="3">
    <location>
        <begin position="57"/>
        <end position="112"/>
    </location>
</feature>
<keyword evidence="1" id="KW-0540">Nuclease</keyword>
<dbReference type="Pfam" id="PF01844">
    <property type="entry name" value="HNH"/>
    <property type="match status" value="1"/>
</dbReference>
<evidence type="ECO:0000259" key="3">
    <source>
        <dbReference type="SMART" id="SM00507"/>
    </source>
</evidence>
<dbReference type="PANTHER" id="PTHR41286">
    <property type="entry name" value="HNH NUCLEASE YAJD-RELATED"/>
    <property type="match status" value="1"/>
</dbReference>
<dbReference type="InterPro" id="IPR003615">
    <property type="entry name" value="HNH_nuc"/>
</dbReference>
<evidence type="ECO:0000313" key="4">
    <source>
        <dbReference type="EMBL" id="DAD80322.1"/>
    </source>
</evidence>
<dbReference type="GO" id="GO:0003676">
    <property type="term" value="F:nucleic acid binding"/>
    <property type="evidence" value="ECO:0007669"/>
    <property type="project" value="InterPro"/>
</dbReference>
<evidence type="ECO:0000256" key="2">
    <source>
        <dbReference type="ARBA" id="ARBA00022801"/>
    </source>
</evidence>
<dbReference type="GO" id="GO:0008270">
    <property type="term" value="F:zinc ion binding"/>
    <property type="evidence" value="ECO:0007669"/>
    <property type="project" value="InterPro"/>
</dbReference>
<accession>A0A8S5MDK6</accession>
<dbReference type="PANTHER" id="PTHR41286:SF1">
    <property type="entry name" value="HNH NUCLEASE YAJD-RELATED"/>
    <property type="match status" value="1"/>
</dbReference>
<organism evidence="4">
    <name type="scientific">Siphoviridae sp. ctX581</name>
    <dbReference type="NCBI Taxonomy" id="2826365"/>
    <lineage>
        <taxon>Viruses</taxon>
        <taxon>Duplodnaviria</taxon>
        <taxon>Heunggongvirae</taxon>
        <taxon>Uroviricota</taxon>
        <taxon>Caudoviricetes</taxon>
    </lineage>
</organism>